<dbReference type="PIRSF" id="PIRSF015589">
    <property type="entry name" value="PP_kinase"/>
    <property type="match status" value="1"/>
</dbReference>
<proteinExistence type="inferred from homology"/>
<dbReference type="NCBIfam" id="NF003921">
    <property type="entry name" value="PRK05443.2-2"/>
    <property type="match status" value="1"/>
</dbReference>
<gene>
    <name evidence="8" type="primary">ppk</name>
    <name evidence="14" type="ORF">DCMF_17395</name>
</gene>
<reference evidence="14 15" key="1">
    <citation type="submission" date="2016-10" db="EMBL/GenBank/DDBJ databases">
        <title>Complete Genome Sequence of Peptococcaceae strain DCMF.</title>
        <authorList>
            <person name="Edwards R.J."/>
            <person name="Holland S.I."/>
            <person name="Deshpande N.P."/>
            <person name="Wong Y.K."/>
            <person name="Ertan H."/>
            <person name="Manefield M."/>
            <person name="Russell T.L."/>
            <person name="Lee M.J."/>
        </authorList>
    </citation>
    <scope>NUCLEOTIDE SEQUENCE [LARGE SCALE GENOMIC DNA]</scope>
    <source>
        <strain evidence="14 15">DCMF</strain>
    </source>
</reference>
<evidence type="ECO:0000259" key="11">
    <source>
        <dbReference type="Pfam" id="PF13089"/>
    </source>
</evidence>
<evidence type="ECO:0000256" key="9">
    <source>
        <dbReference type="RuleBase" id="RU003800"/>
    </source>
</evidence>
<organism evidence="14 15">
    <name type="scientific">Formimonas warabiya</name>
    <dbReference type="NCBI Taxonomy" id="1761012"/>
    <lineage>
        <taxon>Bacteria</taxon>
        <taxon>Bacillati</taxon>
        <taxon>Bacillota</taxon>
        <taxon>Clostridia</taxon>
        <taxon>Eubacteriales</taxon>
        <taxon>Peptococcaceae</taxon>
        <taxon>Candidatus Formimonas</taxon>
    </lineage>
</organism>
<keyword evidence="4 8" id="KW-0547">Nucleotide-binding</keyword>
<dbReference type="CDD" id="cd09165">
    <property type="entry name" value="PLDc_PaPPK1_C1_like"/>
    <property type="match status" value="1"/>
</dbReference>
<dbReference type="Pfam" id="PF13089">
    <property type="entry name" value="PP_kinase_N"/>
    <property type="match status" value="1"/>
</dbReference>
<dbReference type="GO" id="GO:0005524">
    <property type="term" value="F:ATP binding"/>
    <property type="evidence" value="ECO:0007669"/>
    <property type="project" value="UniProtKB-KW"/>
</dbReference>
<feature type="domain" description="Polyphosphate kinase C-terminal" evidence="13">
    <location>
        <begin position="330"/>
        <end position="494"/>
    </location>
</feature>
<dbReference type="AlphaFoldDB" id="A0A3G1KV20"/>
<accession>A0A3G1KV20</accession>
<dbReference type="InterPro" id="IPR024953">
    <property type="entry name" value="PP_kinase_middle"/>
</dbReference>
<dbReference type="RefSeq" id="WP_148135596.1">
    <property type="nucleotide sequence ID" value="NZ_CP017634.1"/>
</dbReference>
<keyword evidence="5 8" id="KW-0418">Kinase</keyword>
<name>A0A3G1KV20_FORW1</name>
<dbReference type="Gene3D" id="3.30.870.10">
    <property type="entry name" value="Endonuclease Chain A"/>
    <property type="match status" value="2"/>
</dbReference>
<comment type="similarity">
    <text evidence="8 9">Belongs to the polyphosphate kinase 1 (PPK1) family.</text>
</comment>
<keyword evidence="15" id="KW-1185">Reference proteome</keyword>
<dbReference type="GO" id="GO:0006799">
    <property type="term" value="P:polyphosphate biosynthetic process"/>
    <property type="evidence" value="ECO:0007669"/>
    <property type="project" value="UniProtKB-UniRule"/>
</dbReference>
<dbReference type="NCBIfam" id="NF003918">
    <property type="entry name" value="PRK05443.1-2"/>
    <property type="match status" value="1"/>
</dbReference>
<keyword evidence="1 8" id="KW-0597">Phosphoprotein</keyword>
<dbReference type="Pfam" id="PF02503">
    <property type="entry name" value="PP_kinase"/>
    <property type="match status" value="1"/>
</dbReference>
<dbReference type="EC" id="2.7.4.1" evidence="8 9"/>
<evidence type="ECO:0000256" key="6">
    <source>
        <dbReference type="ARBA" id="ARBA00022840"/>
    </source>
</evidence>
<dbReference type="InterPro" id="IPR025200">
    <property type="entry name" value="PPK_C_dom2"/>
</dbReference>
<comment type="catalytic activity">
    <reaction evidence="8 9">
        <text>[phosphate](n) + ATP = [phosphate](n+1) + ADP</text>
        <dbReference type="Rhea" id="RHEA:19573"/>
        <dbReference type="Rhea" id="RHEA-COMP:9859"/>
        <dbReference type="Rhea" id="RHEA-COMP:14280"/>
        <dbReference type="ChEBI" id="CHEBI:16838"/>
        <dbReference type="ChEBI" id="CHEBI:30616"/>
        <dbReference type="ChEBI" id="CHEBI:456216"/>
        <dbReference type="EC" id="2.7.4.1"/>
    </reaction>
</comment>
<feature type="active site" description="Phosphohistidine intermediate" evidence="8">
    <location>
        <position position="433"/>
    </location>
</feature>
<dbReference type="Pfam" id="PF17941">
    <property type="entry name" value="PP_kinase_C_1"/>
    <property type="match status" value="1"/>
</dbReference>
<dbReference type="SUPFAM" id="SSF143724">
    <property type="entry name" value="PHP14-like"/>
    <property type="match status" value="1"/>
</dbReference>
<feature type="domain" description="Polyphosphate kinase C-terminal" evidence="12">
    <location>
        <begin position="501"/>
        <end position="672"/>
    </location>
</feature>
<evidence type="ECO:0000256" key="8">
    <source>
        <dbReference type="HAMAP-Rule" id="MF_00347"/>
    </source>
</evidence>
<dbReference type="Gene3D" id="3.30.1840.10">
    <property type="entry name" value="Polyphosphate kinase middle domain"/>
    <property type="match status" value="1"/>
</dbReference>
<dbReference type="InterPro" id="IPR025198">
    <property type="entry name" value="PPK_N_dom"/>
</dbReference>
<dbReference type="GO" id="GO:0008976">
    <property type="term" value="F:polyphosphate kinase activity"/>
    <property type="evidence" value="ECO:0007669"/>
    <property type="project" value="UniProtKB-UniRule"/>
</dbReference>
<evidence type="ECO:0000256" key="3">
    <source>
        <dbReference type="ARBA" id="ARBA00022723"/>
    </source>
</evidence>
<dbReference type="FunFam" id="3.30.870.10:FF:000001">
    <property type="entry name" value="Polyphosphate kinase"/>
    <property type="match status" value="1"/>
</dbReference>
<dbReference type="InterPro" id="IPR003414">
    <property type="entry name" value="PP_kinase"/>
</dbReference>
<evidence type="ECO:0000259" key="12">
    <source>
        <dbReference type="Pfam" id="PF13090"/>
    </source>
</evidence>
<keyword evidence="6 8" id="KW-0067">ATP-binding</keyword>
<dbReference type="NCBIfam" id="TIGR03705">
    <property type="entry name" value="poly_P_kin"/>
    <property type="match status" value="1"/>
</dbReference>
<evidence type="ECO:0000313" key="15">
    <source>
        <dbReference type="Proteomes" id="UP000323521"/>
    </source>
</evidence>
<dbReference type="SUPFAM" id="SSF140356">
    <property type="entry name" value="PPK N-terminal domain-like"/>
    <property type="match status" value="1"/>
</dbReference>
<comment type="function">
    <text evidence="8 9">Catalyzes the reversible transfer of the terminal phosphate of ATP to form a long-chain polyphosphate (polyP).</text>
</comment>
<evidence type="ECO:0000256" key="2">
    <source>
        <dbReference type="ARBA" id="ARBA00022679"/>
    </source>
</evidence>
<dbReference type="OrthoDB" id="9761456at2"/>
<dbReference type="EMBL" id="CP017634">
    <property type="protein sequence ID" value="ATW26299.1"/>
    <property type="molecule type" value="Genomic_DNA"/>
</dbReference>
<dbReference type="Gene3D" id="1.20.58.310">
    <property type="entry name" value="Polyphosphate kinase N-terminal domain"/>
    <property type="match status" value="1"/>
</dbReference>
<dbReference type="GO" id="GO:0046872">
    <property type="term" value="F:metal ion binding"/>
    <property type="evidence" value="ECO:0007669"/>
    <property type="project" value="UniProtKB-KW"/>
</dbReference>
<dbReference type="SUPFAM" id="SSF56024">
    <property type="entry name" value="Phospholipase D/nuclease"/>
    <property type="match status" value="2"/>
</dbReference>
<dbReference type="PANTHER" id="PTHR30218">
    <property type="entry name" value="POLYPHOSPHATE KINASE"/>
    <property type="match status" value="1"/>
</dbReference>
<dbReference type="NCBIfam" id="NF003920">
    <property type="entry name" value="PRK05443.2-1"/>
    <property type="match status" value="1"/>
</dbReference>
<evidence type="ECO:0000256" key="1">
    <source>
        <dbReference type="ARBA" id="ARBA00022553"/>
    </source>
</evidence>
<feature type="binding site" evidence="8">
    <location>
        <position position="373"/>
    </location>
    <ligand>
        <name>Mg(2+)</name>
        <dbReference type="ChEBI" id="CHEBI:18420"/>
    </ligand>
</feature>
<feature type="domain" description="Polyphosphate kinase middle" evidence="10">
    <location>
        <begin position="122"/>
        <end position="302"/>
    </location>
</feature>
<dbReference type="Pfam" id="PF13090">
    <property type="entry name" value="PP_kinase_C"/>
    <property type="match status" value="1"/>
</dbReference>
<evidence type="ECO:0000256" key="5">
    <source>
        <dbReference type="ARBA" id="ARBA00022777"/>
    </source>
</evidence>
<evidence type="ECO:0000256" key="4">
    <source>
        <dbReference type="ARBA" id="ARBA00022741"/>
    </source>
</evidence>
<feature type="binding site" evidence="8">
    <location>
        <position position="590"/>
    </location>
    <ligand>
        <name>ATP</name>
        <dbReference type="ChEBI" id="CHEBI:30616"/>
    </ligand>
</feature>
<dbReference type="GO" id="GO:0009358">
    <property type="term" value="C:polyphosphate kinase complex"/>
    <property type="evidence" value="ECO:0007669"/>
    <property type="project" value="InterPro"/>
</dbReference>
<dbReference type="InterPro" id="IPR036830">
    <property type="entry name" value="PP_kinase_middle_dom_sf"/>
</dbReference>
<keyword evidence="7 8" id="KW-0460">Magnesium</keyword>
<keyword evidence="2 8" id="KW-0808">Transferase</keyword>
<feature type="binding site" evidence="8">
    <location>
        <position position="562"/>
    </location>
    <ligand>
        <name>ATP</name>
        <dbReference type="ChEBI" id="CHEBI:30616"/>
    </ligand>
</feature>
<dbReference type="Proteomes" id="UP000323521">
    <property type="component" value="Chromosome"/>
</dbReference>
<dbReference type="HAMAP" id="MF_00347">
    <property type="entry name" value="Polyphosphate_kinase"/>
    <property type="match status" value="1"/>
</dbReference>
<sequence>MHKENSNFFNRELSWIEFNKRVLEEAQGRRHPLLERLKFASIVSSNFDEFYMIRVASLQDQVLAGFREPDGSGMTPAQQLEAISGMVHETVEVLYQCFNESLVPALKKEGIHLLRAPDLTAEQKANLAQFYQKTVYPVLTPLVVDQSRPFPLINNRSLNIALLLSNDEEEGEPLFATVQVPSVLGRLVQVPVSEGRKSFVFLEDVIKLFLPTLFSGHQILAAGCFRVTRNADLDMEEEGAEDLLDTIKESLRKRKWGGVIRLEIEKEMDANLVHMLKEQLEVPSEGIFPLNHPLDLTFLMNLYGLEGFEHLKQRPLQPQIPPFFQQGGELFKAIGESDLLVHHPYESFDPVVEMVKQAANDPHVLAIKQTLYRVSGNSPLVNALAEAAENGKQVTVLVELKARFDEENNILWAKRLEQAGCHVIYGIKGLKTHGKLLLVVRMEEDGIKRYMHMGTGNYNDFTAKLYEDLGFFTANPCFGADASILFNLISGYSELTDMYKLSVAPFNLRQRFIQLIRQEAEYARQGKPARILAKLNSLVDGEIISELYAASQAGVEINLIVRGICCLRPGIAGLSENISVRSIVGRFLEHSRIYLFHNNQKEIILLSSADLMPRNLDRRLEILFPIEDEQLKSRVKKILETYLQDNVNARILNPDGSYRRVEKRGRRALDCQDYFRRMAVHRSQDMDDEEIEKILTVYAPKDKENLA</sequence>
<feature type="domain" description="Polyphosphate kinase N-terminal" evidence="11">
    <location>
        <begin position="8"/>
        <end position="113"/>
    </location>
</feature>
<keyword evidence="3 8" id="KW-0479">Metal-binding</keyword>
<evidence type="ECO:0000259" key="13">
    <source>
        <dbReference type="Pfam" id="PF17941"/>
    </source>
</evidence>
<dbReference type="NCBIfam" id="NF003917">
    <property type="entry name" value="PRK05443.1-1"/>
    <property type="match status" value="1"/>
</dbReference>
<comment type="PTM">
    <text evidence="8 9">An intermediate of this reaction is the autophosphorylated ppk in which a phosphate is covalently linked to a histidine residue through a N-P bond.</text>
</comment>
<evidence type="ECO:0000313" key="14">
    <source>
        <dbReference type="EMBL" id="ATW26299.1"/>
    </source>
</evidence>
<evidence type="ECO:0000259" key="10">
    <source>
        <dbReference type="Pfam" id="PF02503"/>
    </source>
</evidence>
<protein>
    <recommendedName>
        <fullName evidence="8 9">Polyphosphate kinase</fullName>
        <ecNumber evidence="8 9">2.7.4.1</ecNumber>
    </recommendedName>
    <alternativeName>
        <fullName evidence="8">ATP-polyphosphate phosphotransferase</fullName>
    </alternativeName>
    <alternativeName>
        <fullName evidence="8">Polyphosphoric acid kinase</fullName>
    </alternativeName>
</protein>
<feature type="binding site" evidence="8">
    <location>
        <position position="46"/>
    </location>
    <ligand>
        <name>ATP</name>
        <dbReference type="ChEBI" id="CHEBI:30616"/>
    </ligand>
</feature>
<dbReference type="InterPro" id="IPR036832">
    <property type="entry name" value="PPK_N_dom_sf"/>
</dbReference>
<comment type="cofactor">
    <cofactor evidence="8">
        <name>Mg(2+)</name>
        <dbReference type="ChEBI" id="CHEBI:18420"/>
    </cofactor>
</comment>
<feature type="binding site" evidence="8">
    <location>
        <position position="403"/>
    </location>
    <ligand>
        <name>Mg(2+)</name>
        <dbReference type="ChEBI" id="CHEBI:18420"/>
    </ligand>
</feature>
<dbReference type="CDD" id="cd09168">
    <property type="entry name" value="PLDc_PaPPK1_C2_like"/>
    <property type="match status" value="1"/>
</dbReference>
<feature type="binding site" evidence="8">
    <location>
        <position position="466"/>
    </location>
    <ligand>
        <name>ATP</name>
        <dbReference type="ChEBI" id="CHEBI:30616"/>
    </ligand>
</feature>
<dbReference type="KEGG" id="fwa:DCMF_17395"/>
<dbReference type="PANTHER" id="PTHR30218:SF0">
    <property type="entry name" value="POLYPHOSPHATE KINASE"/>
    <property type="match status" value="1"/>
</dbReference>
<dbReference type="InterPro" id="IPR041108">
    <property type="entry name" value="PP_kinase_C_1"/>
</dbReference>
<evidence type="ECO:0000256" key="7">
    <source>
        <dbReference type="ARBA" id="ARBA00022842"/>
    </source>
</evidence>